<proteinExistence type="predicted"/>
<accession>X0TXA3</accession>
<protein>
    <recommendedName>
        <fullName evidence="1">Pyruvate phosphate dikinase AMP/ATP-binding domain-containing protein</fullName>
    </recommendedName>
</protein>
<organism evidence="2">
    <name type="scientific">marine sediment metagenome</name>
    <dbReference type="NCBI Taxonomy" id="412755"/>
    <lineage>
        <taxon>unclassified sequences</taxon>
        <taxon>metagenomes</taxon>
        <taxon>ecological metagenomes</taxon>
    </lineage>
</organism>
<dbReference type="GO" id="GO:0050242">
    <property type="term" value="F:pyruvate, phosphate dikinase activity"/>
    <property type="evidence" value="ECO:0007669"/>
    <property type="project" value="InterPro"/>
</dbReference>
<reference evidence="2" key="1">
    <citation type="journal article" date="2014" name="Front. Microbiol.">
        <title>High frequency of phylogenetically diverse reductive dehalogenase-homologous genes in deep subseafloor sedimentary metagenomes.</title>
        <authorList>
            <person name="Kawai M."/>
            <person name="Futagami T."/>
            <person name="Toyoda A."/>
            <person name="Takaki Y."/>
            <person name="Nishi S."/>
            <person name="Hori S."/>
            <person name="Arai W."/>
            <person name="Tsubouchi T."/>
            <person name="Morono Y."/>
            <person name="Uchiyama I."/>
            <person name="Ito T."/>
            <person name="Fujiyama A."/>
            <person name="Inagaki F."/>
            <person name="Takami H."/>
        </authorList>
    </citation>
    <scope>NUCLEOTIDE SEQUENCE</scope>
    <source>
        <strain evidence="2">Expedition CK06-06</strain>
    </source>
</reference>
<dbReference type="Pfam" id="PF01326">
    <property type="entry name" value="PPDK_N"/>
    <property type="match status" value="1"/>
</dbReference>
<name>X0TXA3_9ZZZZ</name>
<dbReference type="SUPFAM" id="SSF56059">
    <property type="entry name" value="Glutathione synthetase ATP-binding domain-like"/>
    <property type="match status" value="1"/>
</dbReference>
<feature type="non-terminal residue" evidence="2">
    <location>
        <position position="119"/>
    </location>
</feature>
<dbReference type="InterPro" id="IPR002192">
    <property type="entry name" value="PPDK_AMP/ATP-bd"/>
</dbReference>
<gene>
    <name evidence="2" type="ORF">S01H1_22781</name>
</gene>
<dbReference type="GO" id="GO:0016301">
    <property type="term" value="F:kinase activity"/>
    <property type="evidence" value="ECO:0007669"/>
    <property type="project" value="InterPro"/>
</dbReference>
<dbReference type="InterPro" id="IPR010121">
    <property type="entry name" value="Pyruvate_phosphate_dikinase"/>
</dbReference>
<dbReference type="GO" id="GO:0005524">
    <property type="term" value="F:ATP binding"/>
    <property type="evidence" value="ECO:0007669"/>
    <property type="project" value="InterPro"/>
</dbReference>
<evidence type="ECO:0000313" key="2">
    <source>
        <dbReference type="EMBL" id="GAF91796.1"/>
    </source>
</evidence>
<sequence length="119" mass="12769">MAHKYVYSFGEGKAEGKAEMKELLGGKGANLAEMSNLKIAVPAGFTISTEVCIYYDKNKKYPPELEAETTDALKKVEKVMGTTFGDASDPLLLSVRSGARASMPGMMDTVLNLGLNDVT</sequence>
<dbReference type="PANTHER" id="PTHR22931">
    <property type="entry name" value="PHOSPHOENOLPYRUVATE DIKINASE-RELATED"/>
    <property type="match status" value="1"/>
</dbReference>
<feature type="domain" description="Pyruvate phosphate dikinase AMP/ATP-binding" evidence="1">
    <location>
        <begin position="22"/>
        <end position="59"/>
    </location>
</feature>
<dbReference type="InterPro" id="IPR013815">
    <property type="entry name" value="ATP_grasp_subdomain_1"/>
</dbReference>
<dbReference type="Gene3D" id="3.30.1490.20">
    <property type="entry name" value="ATP-grasp fold, A domain"/>
    <property type="match status" value="1"/>
</dbReference>
<dbReference type="EMBL" id="BARS01012942">
    <property type="protein sequence ID" value="GAF91796.1"/>
    <property type="molecule type" value="Genomic_DNA"/>
</dbReference>
<dbReference type="AlphaFoldDB" id="X0TXA3"/>
<evidence type="ECO:0000259" key="1">
    <source>
        <dbReference type="Pfam" id="PF01326"/>
    </source>
</evidence>
<comment type="caution">
    <text evidence="2">The sequence shown here is derived from an EMBL/GenBank/DDBJ whole genome shotgun (WGS) entry which is preliminary data.</text>
</comment>
<dbReference type="PANTHER" id="PTHR22931:SF9">
    <property type="entry name" value="PYRUVATE, PHOSPHATE DIKINASE 1, CHLOROPLASTIC"/>
    <property type="match status" value="1"/>
</dbReference>